<proteinExistence type="predicted"/>
<reference evidence="1" key="2">
    <citation type="submission" date="2011-02" db="EMBL/GenBank/DDBJ databases">
        <authorList>
            <person name="MacLean D."/>
        </authorList>
    </citation>
    <scope>NUCLEOTIDE SEQUENCE</scope>
</reference>
<protein>
    <submittedName>
        <fullName evidence="2">AlNc14C412G11463 protein</fullName>
    </submittedName>
    <submittedName>
        <fullName evidence="1">AlNc14C6G825 protein</fullName>
    </submittedName>
</protein>
<dbReference type="AlphaFoldDB" id="F0W146"/>
<sequence>MADDDDQVYQQVAASIANHPTNFCAADLVAAMVMFYPKIVKVSETLDYRLRTLASRKRSKYTQMHAFVLGSNAKVPAGFAVTEYHNRFVQMIHDDVSYANEDKLPAKVRHDSYFMREKEISEFSRERFWKCLKSTRSPPKVYQQPKETVMKLQEVASPRLRGSS</sequence>
<evidence type="ECO:0000313" key="2">
    <source>
        <dbReference type="EMBL" id="CCA26773.1"/>
    </source>
</evidence>
<name>F0W146_9STRA</name>
<reference evidence="1" key="1">
    <citation type="journal article" date="2011" name="PLoS Biol.">
        <title>Gene gain and loss during evolution of obligate parasitism in the white rust pathogen of Arabidopsis thaliana.</title>
        <authorList>
            <person name="Kemen E."/>
            <person name="Gardiner A."/>
            <person name="Schultz-Larsen T."/>
            <person name="Kemen A.C."/>
            <person name="Balmuth A.L."/>
            <person name="Robert-Seilaniantz A."/>
            <person name="Bailey K."/>
            <person name="Holub E."/>
            <person name="Studholme D.J."/>
            <person name="Maclean D."/>
            <person name="Jones J.D."/>
        </authorList>
    </citation>
    <scope>NUCLEOTIDE SEQUENCE</scope>
</reference>
<organism evidence="1">
    <name type="scientific">Albugo laibachii Nc14</name>
    <dbReference type="NCBI Taxonomy" id="890382"/>
    <lineage>
        <taxon>Eukaryota</taxon>
        <taxon>Sar</taxon>
        <taxon>Stramenopiles</taxon>
        <taxon>Oomycota</taxon>
        <taxon>Peronosporomycetes</taxon>
        <taxon>Albuginales</taxon>
        <taxon>Albuginaceae</taxon>
        <taxon>Albugo</taxon>
    </lineage>
</organism>
<dbReference type="EMBL" id="FR824455">
    <property type="protein sequence ID" value="CCA26773.1"/>
    <property type="molecule type" value="Genomic_DNA"/>
</dbReference>
<dbReference type="HOGENOM" id="CLU_1621992_0_0_1"/>
<dbReference type="EMBL" id="FR824051">
    <property type="protein sequence ID" value="CCA14770.1"/>
    <property type="molecule type" value="Genomic_DNA"/>
</dbReference>
<gene>
    <name evidence="1" type="primary">AlNc14C6G825</name>
    <name evidence="2" type="synonym">AlNc14C412G11463</name>
    <name evidence="1" type="ORF">ALNC14_009130</name>
    <name evidence="2" type="ORF">ALNC14_129170</name>
</gene>
<evidence type="ECO:0000313" key="1">
    <source>
        <dbReference type="EMBL" id="CCA14770.1"/>
    </source>
</evidence>
<accession>F0W146</accession>